<organism evidence="1">
    <name type="scientific">Drosophila melanogaster</name>
    <name type="common">Fruit fly</name>
    <dbReference type="NCBI Taxonomy" id="7227"/>
    <lineage>
        <taxon>Eukaryota</taxon>
        <taxon>Metazoa</taxon>
        <taxon>Ecdysozoa</taxon>
        <taxon>Arthropoda</taxon>
        <taxon>Hexapoda</taxon>
        <taxon>Insecta</taxon>
        <taxon>Pterygota</taxon>
        <taxon>Neoptera</taxon>
        <taxon>Endopterygota</taxon>
        <taxon>Diptera</taxon>
        <taxon>Brachycera</taxon>
        <taxon>Muscomorpha</taxon>
        <taxon>Ephydroidea</taxon>
        <taxon>Drosophilidae</taxon>
        <taxon>Drosophila</taxon>
        <taxon>Sophophora</taxon>
    </lineage>
</organism>
<proteinExistence type="evidence at transcript level"/>
<feature type="non-terminal residue" evidence="1">
    <location>
        <position position="1"/>
    </location>
</feature>
<dbReference type="EMBL" id="BT022595">
    <property type="protein sequence ID" value="AAY55011.1"/>
    <property type="molecule type" value="mRNA"/>
</dbReference>
<dbReference type="ExpressionAtlas" id="Q4V5R1">
    <property type="expression patterns" value="baseline and differential"/>
</dbReference>
<dbReference type="AlphaFoldDB" id="Q4V5R1"/>
<evidence type="ECO:0000313" key="1">
    <source>
        <dbReference type="EMBL" id="AAY55011.1"/>
    </source>
</evidence>
<accession>Q4V5R1</accession>
<protein>
    <submittedName>
        <fullName evidence="1">IP07782p</fullName>
    </submittedName>
</protein>
<name>Q4V5R1_DROME</name>
<dbReference type="VEuPathDB" id="VectorBase:FBgn0038510"/>
<gene>
    <name evidence="1" type="primary">CG14331</name>
</gene>
<dbReference type="OrthoDB" id="10063099at2759"/>
<dbReference type="Bgee" id="FBgn0038510">
    <property type="expression patterns" value="Expressed in ventral nerve cord and 6 other cell types or tissues"/>
</dbReference>
<reference evidence="1" key="1">
    <citation type="submission" date="2005-05" db="EMBL/GenBank/DDBJ databases">
        <authorList>
            <person name="Stapleton M."/>
            <person name="Carlson J."/>
            <person name="Chavez C."/>
            <person name="Frise E."/>
            <person name="George R."/>
            <person name="Pacleb J."/>
            <person name="Park S."/>
            <person name="Wan K."/>
            <person name="Yu C."/>
            <person name="Celniker S."/>
        </authorList>
    </citation>
    <scope>NUCLEOTIDE SEQUENCE</scope>
</reference>
<sequence>QSNIVRMKEGKLEQTRSKLEQILNIHKPNYLDSTFQELLPNFCKGFLFSEKWVKWIKIVLLGTLILLGVKYYYEEMQGKVREFLLICFSWTKSIKEQLIPYFLRVFFRIALYICLATCVTLSDRLKIVISVQILKMCRDLKILAPRSLRKNSHTVQRQLSLVMPLKIGQQFRYLTTGIFAMFIPRPSKSST</sequence>